<dbReference type="AlphaFoldDB" id="A0A917MF12"/>
<dbReference type="EMBL" id="BMER01000005">
    <property type="protein sequence ID" value="GGH00944.1"/>
    <property type="molecule type" value="Genomic_DNA"/>
</dbReference>
<sequence length="93" mass="10660">MLLGIFFLKFAVYYKIMNVEAIKLDIVQAIVNSTDAGLLTELQQFLKSREADWFDQLLPSQQEDVLEGIAEADRGETIPHKDVVKRFGKWGMK</sequence>
<accession>A0A917MF12</accession>
<evidence type="ECO:0000313" key="2">
    <source>
        <dbReference type="Proteomes" id="UP000660862"/>
    </source>
</evidence>
<reference evidence="1" key="2">
    <citation type="submission" date="2020-09" db="EMBL/GenBank/DDBJ databases">
        <authorList>
            <person name="Sun Q."/>
            <person name="Zhou Y."/>
        </authorList>
    </citation>
    <scope>NUCLEOTIDE SEQUENCE</scope>
    <source>
        <strain evidence="1">CGMCC 1.12195</strain>
    </source>
</reference>
<proteinExistence type="predicted"/>
<gene>
    <name evidence="1" type="ORF">GCM10007415_41130</name>
</gene>
<name>A0A917MF12_9SPHI</name>
<evidence type="ECO:0000313" key="1">
    <source>
        <dbReference type="EMBL" id="GGH00944.1"/>
    </source>
</evidence>
<dbReference type="Proteomes" id="UP000660862">
    <property type="component" value="Unassembled WGS sequence"/>
</dbReference>
<keyword evidence="2" id="KW-1185">Reference proteome</keyword>
<organism evidence="1 2">
    <name type="scientific">Parapedobacter pyrenivorans</name>
    <dbReference type="NCBI Taxonomy" id="1305674"/>
    <lineage>
        <taxon>Bacteria</taxon>
        <taxon>Pseudomonadati</taxon>
        <taxon>Bacteroidota</taxon>
        <taxon>Sphingobacteriia</taxon>
        <taxon>Sphingobacteriales</taxon>
        <taxon>Sphingobacteriaceae</taxon>
        <taxon>Parapedobacter</taxon>
    </lineage>
</organism>
<protein>
    <submittedName>
        <fullName evidence="1">Uncharacterized protein</fullName>
    </submittedName>
</protein>
<reference evidence="1" key="1">
    <citation type="journal article" date="2014" name="Int. J. Syst. Evol. Microbiol.">
        <title>Complete genome sequence of Corynebacterium casei LMG S-19264T (=DSM 44701T), isolated from a smear-ripened cheese.</title>
        <authorList>
            <consortium name="US DOE Joint Genome Institute (JGI-PGF)"/>
            <person name="Walter F."/>
            <person name="Albersmeier A."/>
            <person name="Kalinowski J."/>
            <person name="Ruckert C."/>
        </authorList>
    </citation>
    <scope>NUCLEOTIDE SEQUENCE</scope>
    <source>
        <strain evidence="1">CGMCC 1.12195</strain>
    </source>
</reference>
<comment type="caution">
    <text evidence="1">The sequence shown here is derived from an EMBL/GenBank/DDBJ whole genome shotgun (WGS) entry which is preliminary data.</text>
</comment>